<dbReference type="Pfam" id="PF03313">
    <property type="entry name" value="SDH_alpha"/>
    <property type="match status" value="1"/>
</dbReference>
<reference evidence="13 14" key="1">
    <citation type="submission" date="2022-08" db="EMBL/GenBank/DDBJ databases">
        <title>Proteogenomics of the novel Dehalobacterium formicoaceticum strain EZ94 highlights a key role of methyltransferases during anaerobic dichloromethane degradation.</title>
        <authorList>
            <person name="Wasmund K."/>
        </authorList>
    </citation>
    <scope>NUCLEOTIDE SEQUENCE [LARGE SCALE GENOMIC DNA]</scope>
    <source>
        <strain evidence="13 14">EZ94</strain>
    </source>
</reference>
<keyword evidence="14" id="KW-1185">Reference proteome</keyword>
<keyword evidence="5 11" id="KW-0004">4Fe-4S</keyword>
<proteinExistence type="inferred from homology"/>
<accession>A0ABT1Y0P0</accession>
<dbReference type="InterPro" id="IPR005130">
    <property type="entry name" value="Ser_deHydtase-like_asu"/>
</dbReference>
<gene>
    <name evidence="13" type="primary">sdaAA</name>
    <name evidence="13" type="ORF">NVS47_02690</name>
</gene>
<evidence type="ECO:0000256" key="3">
    <source>
        <dbReference type="ARBA" id="ARBA00008636"/>
    </source>
</evidence>
<dbReference type="PANTHER" id="PTHR30182:SF1">
    <property type="entry name" value="L-SERINE DEHYDRATASE 1"/>
    <property type="match status" value="1"/>
</dbReference>
<evidence type="ECO:0000256" key="7">
    <source>
        <dbReference type="ARBA" id="ARBA00023004"/>
    </source>
</evidence>
<dbReference type="EMBL" id="JANPWE010000001">
    <property type="protein sequence ID" value="MCR6544429.1"/>
    <property type="molecule type" value="Genomic_DNA"/>
</dbReference>
<dbReference type="PANTHER" id="PTHR30182">
    <property type="entry name" value="L-SERINE DEHYDRATASE"/>
    <property type="match status" value="1"/>
</dbReference>
<evidence type="ECO:0000256" key="10">
    <source>
        <dbReference type="ARBA" id="ARBA00049406"/>
    </source>
</evidence>
<dbReference type="InterPro" id="IPR004642">
    <property type="entry name" value="Ser_deHydtase_asu"/>
</dbReference>
<dbReference type="NCBIfam" id="TIGR00718">
    <property type="entry name" value="sda_alpha"/>
    <property type="match status" value="1"/>
</dbReference>
<feature type="domain" description="Serine dehydratase-like alpha subunit" evidence="12">
    <location>
        <begin position="15"/>
        <end position="276"/>
    </location>
</feature>
<evidence type="ECO:0000256" key="5">
    <source>
        <dbReference type="ARBA" id="ARBA00022485"/>
    </source>
</evidence>
<sequence>MKIRNGADLLALCDEENLSLHQLMLLYESDKTGKTPEEIKGTMAVNLQVMRRSAYQGLEEDAAFAGKIIGGQGKKMRQRYETVQPVCGATMARAVSFALSVTEVNASMGRIVAAPTAGSCGVLPGVLFSLAESHQIGDEQLVEGLFTAGTIGLVIAKNASLSGAEGGCQAEVGSASAMGAGAAVEIMGGSPAQALHAGAIALKNLLGLVCDPIAGLVEAPCSKRNAVGTANALVAAEMALAGIESIIPFDEVVEAMHQVGRAMPCALRETAEGGLAATPTGQRLKLEIFHKPMN</sequence>
<keyword evidence="9 11" id="KW-0456">Lyase</keyword>
<name>A0ABT1Y0P0_9FIRM</name>
<evidence type="ECO:0000256" key="2">
    <source>
        <dbReference type="ARBA" id="ARBA00004742"/>
    </source>
</evidence>
<organism evidence="13 14">
    <name type="scientific">Dehalobacterium formicoaceticum</name>
    <dbReference type="NCBI Taxonomy" id="51515"/>
    <lineage>
        <taxon>Bacteria</taxon>
        <taxon>Bacillati</taxon>
        <taxon>Bacillota</taxon>
        <taxon>Clostridia</taxon>
        <taxon>Eubacteriales</taxon>
        <taxon>Peptococcaceae</taxon>
        <taxon>Dehalobacterium</taxon>
    </lineage>
</organism>
<dbReference type="Proteomes" id="UP001524944">
    <property type="component" value="Unassembled WGS sequence"/>
</dbReference>
<evidence type="ECO:0000313" key="14">
    <source>
        <dbReference type="Proteomes" id="UP001524944"/>
    </source>
</evidence>
<evidence type="ECO:0000256" key="9">
    <source>
        <dbReference type="ARBA" id="ARBA00023239"/>
    </source>
</evidence>
<comment type="caution">
    <text evidence="13">The sequence shown here is derived from an EMBL/GenBank/DDBJ whole genome shotgun (WGS) entry which is preliminary data.</text>
</comment>
<dbReference type="RefSeq" id="WP_257912048.1">
    <property type="nucleotide sequence ID" value="NZ_JANPWE010000001.1"/>
</dbReference>
<comment type="similarity">
    <text evidence="3 11">Belongs to the iron-sulfur dependent L-serine dehydratase family.</text>
</comment>
<dbReference type="EC" id="4.3.1.17" evidence="11"/>
<keyword evidence="4 11" id="KW-0312">Gluconeogenesis</keyword>
<dbReference type="InterPro" id="IPR051318">
    <property type="entry name" value="Fe-S_L-Ser"/>
</dbReference>
<comment type="cofactor">
    <cofactor evidence="1 11">
        <name>[4Fe-4S] cluster</name>
        <dbReference type="ChEBI" id="CHEBI:49883"/>
    </cofactor>
</comment>
<comment type="pathway">
    <text evidence="2">Carbohydrate biosynthesis; gluconeogenesis.</text>
</comment>
<evidence type="ECO:0000256" key="1">
    <source>
        <dbReference type="ARBA" id="ARBA00001966"/>
    </source>
</evidence>
<evidence type="ECO:0000256" key="6">
    <source>
        <dbReference type="ARBA" id="ARBA00022723"/>
    </source>
</evidence>
<keyword evidence="8 11" id="KW-0411">Iron-sulfur</keyword>
<dbReference type="GO" id="GO:0003941">
    <property type="term" value="F:L-serine ammonia-lyase activity"/>
    <property type="evidence" value="ECO:0007669"/>
    <property type="project" value="UniProtKB-EC"/>
</dbReference>
<protein>
    <recommendedName>
        <fullName evidence="11">L-serine dehydratase</fullName>
        <ecNumber evidence="11">4.3.1.17</ecNumber>
    </recommendedName>
</protein>
<evidence type="ECO:0000259" key="12">
    <source>
        <dbReference type="Pfam" id="PF03313"/>
    </source>
</evidence>
<evidence type="ECO:0000313" key="13">
    <source>
        <dbReference type="EMBL" id="MCR6544429.1"/>
    </source>
</evidence>
<evidence type="ECO:0000256" key="8">
    <source>
        <dbReference type="ARBA" id="ARBA00023014"/>
    </source>
</evidence>
<evidence type="ECO:0000256" key="11">
    <source>
        <dbReference type="RuleBase" id="RU366059"/>
    </source>
</evidence>
<keyword evidence="7 11" id="KW-0408">Iron</keyword>
<comment type="catalytic activity">
    <reaction evidence="10 11">
        <text>L-serine = pyruvate + NH4(+)</text>
        <dbReference type="Rhea" id="RHEA:19169"/>
        <dbReference type="ChEBI" id="CHEBI:15361"/>
        <dbReference type="ChEBI" id="CHEBI:28938"/>
        <dbReference type="ChEBI" id="CHEBI:33384"/>
        <dbReference type="EC" id="4.3.1.17"/>
    </reaction>
</comment>
<keyword evidence="6 11" id="KW-0479">Metal-binding</keyword>
<evidence type="ECO:0000256" key="4">
    <source>
        <dbReference type="ARBA" id="ARBA00022432"/>
    </source>
</evidence>